<dbReference type="Proteomes" id="UP000319722">
    <property type="component" value="Unassembled WGS sequence"/>
</dbReference>
<proteinExistence type="predicted"/>
<evidence type="ECO:0000313" key="2">
    <source>
        <dbReference type="Proteomes" id="UP000319722"/>
    </source>
</evidence>
<dbReference type="RefSeq" id="WP_145743564.1">
    <property type="nucleotide sequence ID" value="NZ_VIVL01000004.1"/>
</dbReference>
<sequence length="284" mass="30185">MKLLNPLPRSFMDLLRLDAGMSLQKLTSLLVATALLAGCAAEASKPALQARQDAATRSAAKVELIYNEEDQLIVTDGGGSGLTGFAGLLLGPIGALLALSIDTNSRMTMAARTDQRSKEFTAAVKNSGAAMTLNRQFAEQLAARLRESGREVKLTPFMRATGPASEMKVPELQPTPGYSTLILRITTAYGAADATSSFKPFISVEQLLRDERQSVVHQTAHTADVSEPTYFSYDGLLKDTAVAHGGLKQGLDRVVQPAYAGMFGGDQPRALPAESTRTAGLDAK</sequence>
<evidence type="ECO:0008006" key="3">
    <source>
        <dbReference type="Google" id="ProtNLM"/>
    </source>
</evidence>
<dbReference type="AlphaFoldDB" id="A0A561C5B9"/>
<accession>A0A561C5B9</accession>
<dbReference type="EMBL" id="VIVL01000004">
    <property type="protein sequence ID" value="TWD86396.1"/>
    <property type="molecule type" value="Genomic_DNA"/>
</dbReference>
<gene>
    <name evidence="1" type="ORF">FB547_104342</name>
</gene>
<reference evidence="1 2" key="1">
    <citation type="submission" date="2019-06" db="EMBL/GenBank/DDBJ databases">
        <title>Sorghum-associated microbial communities from plants grown in Nebraska, USA.</title>
        <authorList>
            <person name="Schachtman D."/>
        </authorList>
    </citation>
    <scope>NUCLEOTIDE SEQUENCE [LARGE SCALE GENOMIC DNA]</scope>
    <source>
        <strain evidence="1 2">T529</strain>
    </source>
</reference>
<evidence type="ECO:0000313" key="1">
    <source>
        <dbReference type="EMBL" id="TWD86396.1"/>
    </source>
</evidence>
<protein>
    <recommendedName>
        <fullName evidence="3">Lipoprotein</fullName>
    </recommendedName>
</protein>
<dbReference type="OrthoDB" id="8845874at2"/>
<comment type="caution">
    <text evidence="1">The sequence shown here is derived from an EMBL/GenBank/DDBJ whole genome shotgun (WGS) entry which is preliminary data.</text>
</comment>
<name>A0A561C5B9_9BURK</name>
<organism evidence="1 2">
    <name type="scientific">Variovorax beijingensis</name>
    <dbReference type="NCBI Taxonomy" id="2496117"/>
    <lineage>
        <taxon>Bacteria</taxon>
        <taxon>Pseudomonadati</taxon>
        <taxon>Pseudomonadota</taxon>
        <taxon>Betaproteobacteria</taxon>
        <taxon>Burkholderiales</taxon>
        <taxon>Comamonadaceae</taxon>
        <taxon>Variovorax</taxon>
    </lineage>
</organism>